<protein>
    <recommendedName>
        <fullName evidence="3">Lambda-like tail fibre protein N-terminal domain-containing protein</fullName>
    </recommendedName>
</protein>
<reference evidence="1 2" key="1">
    <citation type="submission" date="2018-01" db="EMBL/GenBank/DDBJ databases">
        <title>Whole genome sequencing of Histamine producing bacteria.</title>
        <authorList>
            <person name="Butler K."/>
        </authorList>
    </citation>
    <scope>NUCLEOTIDE SEQUENCE [LARGE SCALE GENOMIC DNA]</scope>
    <source>
        <strain evidence="1 2">FS-7.2</strain>
    </source>
</reference>
<dbReference type="Proteomes" id="UP000241426">
    <property type="component" value="Unassembled WGS sequence"/>
</dbReference>
<dbReference type="RefSeq" id="WP_107289898.1">
    <property type="nucleotide sequence ID" value="NZ_PYNF01000018.1"/>
</dbReference>
<evidence type="ECO:0008006" key="3">
    <source>
        <dbReference type="Google" id="ProtNLM"/>
    </source>
</evidence>
<comment type="caution">
    <text evidence="1">The sequence shown here is derived from an EMBL/GenBank/DDBJ whole genome shotgun (WGS) entry which is preliminary data.</text>
</comment>
<accession>A0A2T3KEI4</accession>
<evidence type="ECO:0000313" key="2">
    <source>
        <dbReference type="Proteomes" id="UP000241426"/>
    </source>
</evidence>
<sequence length="471" mass="50334">MIVEGVLRDLTGQIISQGLIQIIATATSNHVLKGSNVHIKCDSNGAYSFELLNGSYKLYAQPSRCSDLEYLGETVITTDAVNGDLNSIAGITRPVLPPQVQRAVDAATQSALSAIQAKAEKEKLLAVAAIVKAQVSQVTDKALQASNFSQHASDNANDANVAKLAAVAAKDESQKYAIQSANHKTIIESIKNDIVEINLKTESHANRAHLSGKLAVSAQKEAFTSAKNAASQSQQSFKAAIEAQDYKKAASGYADKAEQSFASTAGVLDSINVEVAKAQRHSQNARVQAVISSKAKESATKAQINSNTAAAELMRLEVLVDQALDNIIATGKLATESIEKTKNNRHGADLAAKEAAKSSQQAYETRKYVTQKVQVAEQYKELAKDSSINAANAQKGSQQFKQESQHYSEKSIIASQQAEYNAIRAEKAQDLSLESVSLASKVVDATRLTVVGVAKDLITTQKIVISFHPIN</sequence>
<dbReference type="AlphaFoldDB" id="A0A2T3KEI4"/>
<name>A0A2T3KEI4_9GAMM</name>
<gene>
    <name evidence="1" type="ORF">C9J27_17795</name>
</gene>
<evidence type="ECO:0000313" key="1">
    <source>
        <dbReference type="EMBL" id="PSU95726.1"/>
    </source>
</evidence>
<proteinExistence type="predicted"/>
<organism evidence="1 2">
    <name type="scientific">Photobacterium kishitanii</name>
    <dbReference type="NCBI Taxonomy" id="318456"/>
    <lineage>
        <taxon>Bacteria</taxon>
        <taxon>Pseudomonadati</taxon>
        <taxon>Pseudomonadota</taxon>
        <taxon>Gammaproteobacteria</taxon>
        <taxon>Vibrionales</taxon>
        <taxon>Vibrionaceae</taxon>
        <taxon>Photobacterium</taxon>
    </lineage>
</organism>
<dbReference type="EMBL" id="PYNF01000018">
    <property type="protein sequence ID" value="PSU95726.1"/>
    <property type="molecule type" value="Genomic_DNA"/>
</dbReference>